<reference evidence="1" key="2">
    <citation type="journal article" date="2015" name="Data Brief">
        <title>Shoot transcriptome of the giant reed, Arundo donax.</title>
        <authorList>
            <person name="Barrero R.A."/>
            <person name="Guerrero F.D."/>
            <person name="Moolhuijzen P."/>
            <person name="Goolsby J.A."/>
            <person name="Tidwell J."/>
            <person name="Bellgard S.E."/>
            <person name="Bellgard M.I."/>
        </authorList>
    </citation>
    <scope>NUCLEOTIDE SEQUENCE</scope>
    <source>
        <tissue evidence="1">Shoot tissue taken approximately 20 cm above the soil surface</tissue>
    </source>
</reference>
<name>A0A0A9EFJ7_ARUDO</name>
<reference evidence="1" key="1">
    <citation type="submission" date="2014-09" db="EMBL/GenBank/DDBJ databases">
        <authorList>
            <person name="Magalhaes I.L.F."/>
            <person name="Oliveira U."/>
            <person name="Santos F.R."/>
            <person name="Vidigal T.H.D.A."/>
            <person name="Brescovit A.D."/>
            <person name="Santos A.J."/>
        </authorList>
    </citation>
    <scope>NUCLEOTIDE SEQUENCE</scope>
    <source>
        <tissue evidence="1">Shoot tissue taken approximately 20 cm above the soil surface</tissue>
    </source>
</reference>
<dbReference type="AlphaFoldDB" id="A0A0A9EFJ7"/>
<proteinExistence type="predicted"/>
<evidence type="ECO:0000313" key="1">
    <source>
        <dbReference type="EMBL" id="JAD99524.1"/>
    </source>
</evidence>
<sequence length="73" mass="8169">MLHHGQCLGEHQDRQACRGDCGLSQPAGDQCVVGSPPHYQHHSSCGWASSADEWDAAQLGRGRWRTWWEGRVK</sequence>
<protein>
    <submittedName>
        <fullName evidence="1">Uncharacterized protein</fullName>
    </submittedName>
</protein>
<accession>A0A0A9EFJ7</accession>
<dbReference type="EMBL" id="GBRH01198371">
    <property type="protein sequence ID" value="JAD99524.1"/>
    <property type="molecule type" value="Transcribed_RNA"/>
</dbReference>
<organism evidence="1">
    <name type="scientific">Arundo donax</name>
    <name type="common">Giant reed</name>
    <name type="synonym">Donax arundinaceus</name>
    <dbReference type="NCBI Taxonomy" id="35708"/>
    <lineage>
        <taxon>Eukaryota</taxon>
        <taxon>Viridiplantae</taxon>
        <taxon>Streptophyta</taxon>
        <taxon>Embryophyta</taxon>
        <taxon>Tracheophyta</taxon>
        <taxon>Spermatophyta</taxon>
        <taxon>Magnoliopsida</taxon>
        <taxon>Liliopsida</taxon>
        <taxon>Poales</taxon>
        <taxon>Poaceae</taxon>
        <taxon>PACMAD clade</taxon>
        <taxon>Arundinoideae</taxon>
        <taxon>Arundineae</taxon>
        <taxon>Arundo</taxon>
    </lineage>
</organism>